<accession>A0AAE8M277</accession>
<dbReference type="EMBL" id="ONZP01000080">
    <property type="protein sequence ID" value="SPJ72819.1"/>
    <property type="molecule type" value="Genomic_DNA"/>
</dbReference>
<reference evidence="2" key="1">
    <citation type="submission" date="2018-03" db="EMBL/GenBank/DDBJ databases">
        <authorList>
            <person name="Guldener U."/>
        </authorList>
    </citation>
    <scope>NUCLEOTIDE SEQUENCE</scope>
</reference>
<dbReference type="Proteomes" id="UP001187734">
    <property type="component" value="Unassembled WGS sequence"/>
</dbReference>
<comment type="caution">
    <text evidence="2">The sequence shown here is derived from an EMBL/GenBank/DDBJ whole genome shotgun (WGS) entry which is preliminary data.</text>
</comment>
<gene>
    <name evidence="2" type="ORF">FTOL_02548</name>
</gene>
<feature type="region of interest" description="Disordered" evidence="1">
    <location>
        <begin position="1"/>
        <end position="21"/>
    </location>
</feature>
<keyword evidence="3" id="KW-1185">Reference proteome</keyword>
<proteinExistence type="predicted"/>
<evidence type="ECO:0000256" key="1">
    <source>
        <dbReference type="SAM" id="MobiDB-lite"/>
    </source>
</evidence>
<evidence type="ECO:0000313" key="3">
    <source>
        <dbReference type="Proteomes" id="UP001187734"/>
    </source>
</evidence>
<organism evidence="2 3">
    <name type="scientific">Fusarium torulosum</name>
    <dbReference type="NCBI Taxonomy" id="33205"/>
    <lineage>
        <taxon>Eukaryota</taxon>
        <taxon>Fungi</taxon>
        <taxon>Dikarya</taxon>
        <taxon>Ascomycota</taxon>
        <taxon>Pezizomycotina</taxon>
        <taxon>Sordariomycetes</taxon>
        <taxon>Hypocreomycetidae</taxon>
        <taxon>Hypocreales</taxon>
        <taxon>Nectriaceae</taxon>
        <taxon>Fusarium</taxon>
    </lineage>
</organism>
<protein>
    <submittedName>
        <fullName evidence="2">Uncharacterized protein</fullName>
    </submittedName>
</protein>
<name>A0AAE8M277_9HYPO</name>
<sequence>MASYLRDQQDNESVSSVDSFDPAPTIVQKSITRQEAIDQAGDLIHKISNLDFDQEALKPRMAQWMSKPVLRVLPPGLKSSVRLWCWHHDAEWFCKLSKFLDEDLSEWNYTIEIPNRRKDMAWCGLGADILRFYVADLKPLRKGLPDPERRELVNKVRNGLALFADYHDEKLRTMESEMQTLLQQERDSINAERNAFLAASELQSQAMLD</sequence>
<dbReference type="AlphaFoldDB" id="A0AAE8M277"/>
<evidence type="ECO:0000313" key="2">
    <source>
        <dbReference type="EMBL" id="SPJ72819.1"/>
    </source>
</evidence>